<dbReference type="InterPro" id="IPR011576">
    <property type="entry name" value="Pyridox_Oxase_N"/>
</dbReference>
<protein>
    <recommendedName>
        <fullName evidence="2">Pyridoxamine 5'-phosphate oxidase N-terminal domain-containing protein</fullName>
    </recommendedName>
</protein>
<feature type="domain" description="Pyridoxamine 5'-phosphate oxidase N-terminal" evidence="2">
    <location>
        <begin position="8"/>
        <end position="117"/>
    </location>
</feature>
<dbReference type="OrthoDB" id="539398at2759"/>
<gene>
    <name evidence="3" type="ORF">K491DRAFT_28003</name>
</gene>
<keyword evidence="1" id="KW-0812">Transmembrane</keyword>
<dbReference type="SUPFAM" id="SSF50475">
    <property type="entry name" value="FMN-binding split barrel"/>
    <property type="match status" value="1"/>
</dbReference>
<keyword evidence="1" id="KW-1133">Transmembrane helix</keyword>
<keyword evidence="1" id="KW-0472">Membrane</keyword>
<proteinExistence type="predicted"/>
<organism evidence="3 4">
    <name type="scientific">Lophiostoma macrostomum CBS 122681</name>
    <dbReference type="NCBI Taxonomy" id="1314788"/>
    <lineage>
        <taxon>Eukaryota</taxon>
        <taxon>Fungi</taxon>
        <taxon>Dikarya</taxon>
        <taxon>Ascomycota</taxon>
        <taxon>Pezizomycotina</taxon>
        <taxon>Dothideomycetes</taxon>
        <taxon>Pleosporomycetidae</taxon>
        <taxon>Pleosporales</taxon>
        <taxon>Lophiostomataceae</taxon>
        <taxon>Lophiostoma</taxon>
    </lineage>
</organism>
<dbReference type="Proteomes" id="UP000799324">
    <property type="component" value="Unassembled WGS sequence"/>
</dbReference>
<accession>A0A6A6SYQ3</accession>
<dbReference type="Gene3D" id="2.30.110.10">
    <property type="entry name" value="Electron Transport, Fmn-binding Protein, Chain A"/>
    <property type="match status" value="1"/>
</dbReference>
<sequence length="265" mass="29826">MVKFFDSIDENLTEFMRGQSIFFVASAPLVGRHVNLSPKGHPKRSFAVLGGNQVAYLDATGSGCETIAHVYENGRVTVMFCSFGVSPKIMRLFCKGQVIEKDDERFEELRTRMSKVNGYDLDLAGIRAIILLDVFKAQTSCGFGVPLFSNQPSTSKHANDSEPGQSTFNRATMEFWATKMTQNNALLRYQKDSNFRSLDGVPGLRSARRARGQWILWNDLKAWLTRIGHQWVPLLMGVLMTIMVMASLYTTSLLDVRFGSPTHRR</sequence>
<evidence type="ECO:0000256" key="1">
    <source>
        <dbReference type="SAM" id="Phobius"/>
    </source>
</evidence>
<dbReference type="InterPro" id="IPR012349">
    <property type="entry name" value="Split_barrel_FMN-bd"/>
</dbReference>
<evidence type="ECO:0000313" key="4">
    <source>
        <dbReference type="Proteomes" id="UP000799324"/>
    </source>
</evidence>
<dbReference type="EMBL" id="MU004392">
    <property type="protein sequence ID" value="KAF2652855.1"/>
    <property type="molecule type" value="Genomic_DNA"/>
</dbReference>
<name>A0A6A6SYQ3_9PLEO</name>
<evidence type="ECO:0000259" key="2">
    <source>
        <dbReference type="Pfam" id="PF01243"/>
    </source>
</evidence>
<dbReference type="Pfam" id="PF01243">
    <property type="entry name" value="PNPOx_N"/>
    <property type="match status" value="1"/>
</dbReference>
<dbReference type="PANTHER" id="PTHR39336:SF1">
    <property type="entry name" value="PYRIDOXAMINE PHOSPHATE OXIDASE FAMILY PROTEIN (AFU_ORTHOLOGUE AFUA_6G11440)"/>
    <property type="match status" value="1"/>
</dbReference>
<reference evidence="3" key="1">
    <citation type="journal article" date="2020" name="Stud. Mycol.">
        <title>101 Dothideomycetes genomes: a test case for predicting lifestyles and emergence of pathogens.</title>
        <authorList>
            <person name="Haridas S."/>
            <person name="Albert R."/>
            <person name="Binder M."/>
            <person name="Bloem J."/>
            <person name="Labutti K."/>
            <person name="Salamov A."/>
            <person name="Andreopoulos B."/>
            <person name="Baker S."/>
            <person name="Barry K."/>
            <person name="Bills G."/>
            <person name="Bluhm B."/>
            <person name="Cannon C."/>
            <person name="Castanera R."/>
            <person name="Culley D."/>
            <person name="Daum C."/>
            <person name="Ezra D."/>
            <person name="Gonzalez J."/>
            <person name="Henrissat B."/>
            <person name="Kuo A."/>
            <person name="Liang C."/>
            <person name="Lipzen A."/>
            <person name="Lutzoni F."/>
            <person name="Magnuson J."/>
            <person name="Mondo S."/>
            <person name="Nolan M."/>
            <person name="Ohm R."/>
            <person name="Pangilinan J."/>
            <person name="Park H.-J."/>
            <person name="Ramirez L."/>
            <person name="Alfaro M."/>
            <person name="Sun H."/>
            <person name="Tritt A."/>
            <person name="Yoshinaga Y."/>
            <person name="Zwiers L.-H."/>
            <person name="Turgeon B."/>
            <person name="Goodwin S."/>
            <person name="Spatafora J."/>
            <person name="Crous P."/>
            <person name="Grigoriev I."/>
        </authorList>
    </citation>
    <scope>NUCLEOTIDE SEQUENCE</scope>
    <source>
        <strain evidence="3">CBS 122681</strain>
    </source>
</reference>
<keyword evidence="4" id="KW-1185">Reference proteome</keyword>
<feature type="transmembrane region" description="Helical" evidence="1">
    <location>
        <begin position="231"/>
        <end position="256"/>
    </location>
</feature>
<evidence type="ECO:0000313" key="3">
    <source>
        <dbReference type="EMBL" id="KAF2652855.1"/>
    </source>
</evidence>
<dbReference type="PANTHER" id="PTHR39336">
    <property type="entry name" value="PYRIDOXAMINE PHOSPHATE OXIDASE FAMILY PROTEIN (AFU_ORTHOLOGUE AFUA_6G11440)"/>
    <property type="match status" value="1"/>
</dbReference>
<dbReference type="AlphaFoldDB" id="A0A6A6SYQ3"/>